<dbReference type="GO" id="GO:0006779">
    <property type="term" value="P:porphyrin-containing compound biosynthetic process"/>
    <property type="evidence" value="ECO:0007669"/>
    <property type="project" value="InterPro"/>
</dbReference>
<gene>
    <name evidence="3" type="ORF">BWX89_00723</name>
</gene>
<dbReference type="Gene3D" id="3.20.20.210">
    <property type="match status" value="1"/>
</dbReference>
<dbReference type="AlphaFoldDB" id="A0A1V6CAM4"/>
<dbReference type="GO" id="GO:0004853">
    <property type="term" value="F:uroporphyrinogen decarboxylase activity"/>
    <property type="evidence" value="ECO:0007669"/>
    <property type="project" value="InterPro"/>
</dbReference>
<feature type="domain" description="Uroporphyrinogen decarboxylase (URO-D)" evidence="2">
    <location>
        <begin position="153"/>
        <end position="349"/>
    </location>
</feature>
<feature type="compositionally biased region" description="Basic and acidic residues" evidence="1">
    <location>
        <begin position="400"/>
        <end position="433"/>
    </location>
</feature>
<dbReference type="PANTHER" id="PTHR47099:SF1">
    <property type="entry name" value="METHYLCOBAMIDE:COM METHYLTRANSFERASE MTBA"/>
    <property type="match status" value="1"/>
</dbReference>
<dbReference type="EMBL" id="MWDQ01000057">
    <property type="protein sequence ID" value="OQB73938.1"/>
    <property type="molecule type" value="Genomic_DNA"/>
</dbReference>
<dbReference type="Pfam" id="PF01208">
    <property type="entry name" value="URO-D"/>
    <property type="match status" value="1"/>
</dbReference>
<comment type="caution">
    <text evidence="3">The sequence shown here is derived from an EMBL/GenBank/DDBJ whole genome shotgun (WGS) entry which is preliminary data.</text>
</comment>
<dbReference type="GO" id="GO:0032259">
    <property type="term" value="P:methylation"/>
    <property type="evidence" value="ECO:0007669"/>
    <property type="project" value="UniProtKB-KW"/>
</dbReference>
<organism evidence="3">
    <name type="scientific">candidate division TA06 bacterium ADurb.Bin131</name>
    <dbReference type="NCBI Taxonomy" id="1852827"/>
    <lineage>
        <taxon>Bacteria</taxon>
        <taxon>Bacteria division TA06</taxon>
    </lineage>
</organism>
<dbReference type="InterPro" id="IPR052024">
    <property type="entry name" value="Methanogen_methyltrans"/>
</dbReference>
<accession>A0A1V6CAM4</accession>
<sequence>MTSRERVILALNHKEPDRIPMQDSPWAATIKRWKSEGFPEDADISDYFEWDLAFFGADCTPRFPVKTIEKTDRFIIQTTPQGGLRKNFRDYTTTPEIIDYPIKTKDDWKEIKKRLNPDFTRVDWVSAFYHFNEAREKGKFICYSGGFGYDILQGYMKTEQLLMTMVEDPEWVKEMIMTLAELNLVMMEFMIKNGFSFDGAFFYNDMGYRNASLFSPDTYLKTHYQADKMAYGFCHSKNMKVFLHSCGNVKELIPMLIDAGLDCLQPLEVKAGMDLIELKGKYGDKLSFMGGIDTRLMSDPDKTKIEQEIKTKIEVAKKNGGYIYHSDHSIPNIVSFQDYCLVMKLVKKYGVYEHPEPSVEATVLEEKKEEAPVVEQKKKKFGFGRKKEEKIAQPAGSPEIKSEEKKKGIFGKKEKTTPVEKTKPESKPSEKKSVFGFLKGKKK</sequence>
<dbReference type="GO" id="GO:0008168">
    <property type="term" value="F:methyltransferase activity"/>
    <property type="evidence" value="ECO:0007669"/>
    <property type="project" value="UniProtKB-KW"/>
</dbReference>
<dbReference type="Proteomes" id="UP000485562">
    <property type="component" value="Unassembled WGS sequence"/>
</dbReference>
<keyword evidence="3" id="KW-0808">Transferase</keyword>
<feature type="region of interest" description="Disordered" evidence="1">
    <location>
        <begin position="384"/>
        <end position="443"/>
    </location>
</feature>
<proteinExistence type="predicted"/>
<protein>
    <submittedName>
        <fullName evidence="3">Methylcobalamin:coenzyme M methyltransferase</fullName>
    </submittedName>
</protein>
<evidence type="ECO:0000256" key="1">
    <source>
        <dbReference type="SAM" id="MobiDB-lite"/>
    </source>
</evidence>
<dbReference type="SUPFAM" id="SSF51726">
    <property type="entry name" value="UROD/MetE-like"/>
    <property type="match status" value="1"/>
</dbReference>
<name>A0A1V6CAM4_UNCT6</name>
<dbReference type="InterPro" id="IPR038071">
    <property type="entry name" value="UROD/MetE-like_sf"/>
</dbReference>
<dbReference type="PANTHER" id="PTHR47099">
    <property type="entry name" value="METHYLCOBAMIDE:COM METHYLTRANSFERASE MTBA"/>
    <property type="match status" value="1"/>
</dbReference>
<reference evidence="3" key="1">
    <citation type="submission" date="2017-02" db="EMBL/GenBank/DDBJ databases">
        <title>Delving into the versatile metabolic prowess of the omnipresent phylum Bacteroidetes.</title>
        <authorList>
            <person name="Nobu M.K."/>
            <person name="Mei R."/>
            <person name="Narihiro T."/>
            <person name="Kuroda K."/>
            <person name="Liu W.-T."/>
        </authorList>
    </citation>
    <scope>NUCLEOTIDE SEQUENCE</scope>
    <source>
        <strain evidence="3">ADurb.Bin131</strain>
    </source>
</reference>
<dbReference type="InterPro" id="IPR000257">
    <property type="entry name" value="Uroporphyrinogen_deCOase"/>
</dbReference>
<evidence type="ECO:0000259" key="2">
    <source>
        <dbReference type="Pfam" id="PF01208"/>
    </source>
</evidence>
<evidence type="ECO:0000313" key="3">
    <source>
        <dbReference type="EMBL" id="OQB73938.1"/>
    </source>
</evidence>
<keyword evidence="3" id="KW-0489">Methyltransferase</keyword>